<name>A0A484MH27_9ASTE</name>
<gene>
    <name evidence="1" type="ORF">CCAM_LOCUS30049</name>
</gene>
<accession>A0A484MH27</accession>
<dbReference type="AlphaFoldDB" id="A0A484MH27"/>
<reference evidence="1 2" key="1">
    <citation type="submission" date="2018-04" db="EMBL/GenBank/DDBJ databases">
        <authorList>
            <person name="Vogel A."/>
        </authorList>
    </citation>
    <scope>NUCLEOTIDE SEQUENCE [LARGE SCALE GENOMIC DNA]</scope>
</reference>
<proteinExistence type="predicted"/>
<sequence length="116" mass="12393">MPTEDLRCSRKGSPSMFQKLNSLRSQKNEEMQLALASTRTSSFSNVTVDVPTWEAGNSKADCGAPTDVAISSIVLREGVKFKPIADFELQDSNSQITPVEGIGLALAVCSSVQLGT</sequence>
<dbReference type="Proteomes" id="UP000595140">
    <property type="component" value="Unassembled WGS sequence"/>
</dbReference>
<organism evidence="1 2">
    <name type="scientific">Cuscuta campestris</name>
    <dbReference type="NCBI Taxonomy" id="132261"/>
    <lineage>
        <taxon>Eukaryota</taxon>
        <taxon>Viridiplantae</taxon>
        <taxon>Streptophyta</taxon>
        <taxon>Embryophyta</taxon>
        <taxon>Tracheophyta</taxon>
        <taxon>Spermatophyta</taxon>
        <taxon>Magnoliopsida</taxon>
        <taxon>eudicotyledons</taxon>
        <taxon>Gunneridae</taxon>
        <taxon>Pentapetalae</taxon>
        <taxon>asterids</taxon>
        <taxon>lamiids</taxon>
        <taxon>Solanales</taxon>
        <taxon>Convolvulaceae</taxon>
        <taxon>Cuscuteae</taxon>
        <taxon>Cuscuta</taxon>
        <taxon>Cuscuta subgen. Grammica</taxon>
        <taxon>Cuscuta sect. Cleistogrammica</taxon>
    </lineage>
</organism>
<evidence type="ECO:0000313" key="1">
    <source>
        <dbReference type="EMBL" id="VFQ88273.1"/>
    </source>
</evidence>
<keyword evidence="2" id="KW-1185">Reference proteome</keyword>
<dbReference type="EMBL" id="OOIL02003504">
    <property type="protein sequence ID" value="VFQ88273.1"/>
    <property type="molecule type" value="Genomic_DNA"/>
</dbReference>
<evidence type="ECO:0000313" key="2">
    <source>
        <dbReference type="Proteomes" id="UP000595140"/>
    </source>
</evidence>
<protein>
    <submittedName>
        <fullName evidence="1">Uncharacterized protein</fullName>
    </submittedName>
</protein>